<dbReference type="AlphaFoldDB" id="A0AAU9G8C8"/>
<name>A0AAU9G8C8_DROMD</name>
<keyword evidence="3" id="KW-1185">Reference proteome</keyword>
<evidence type="ECO:0000313" key="2">
    <source>
        <dbReference type="EMBL" id="BFG04742.1"/>
    </source>
</evidence>
<dbReference type="Proteomes" id="UP001500889">
    <property type="component" value="Chromosome E"/>
</dbReference>
<proteinExistence type="predicted"/>
<organism evidence="2 3">
    <name type="scientific">Drosophila madeirensis</name>
    <name type="common">Fruit fly</name>
    <dbReference type="NCBI Taxonomy" id="30013"/>
    <lineage>
        <taxon>Eukaryota</taxon>
        <taxon>Metazoa</taxon>
        <taxon>Ecdysozoa</taxon>
        <taxon>Arthropoda</taxon>
        <taxon>Hexapoda</taxon>
        <taxon>Insecta</taxon>
        <taxon>Pterygota</taxon>
        <taxon>Neoptera</taxon>
        <taxon>Endopterygota</taxon>
        <taxon>Diptera</taxon>
        <taxon>Brachycera</taxon>
        <taxon>Muscomorpha</taxon>
        <taxon>Ephydroidea</taxon>
        <taxon>Drosophilidae</taxon>
        <taxon>Drosophila</taxon>
        <taxon>Sophophora</taxon>
    </lineage>
</organism>
<gene>
    <name evidence="2" type="ORF">DMAD_03633</name>
</gene>
<accession>A0AAU9G8C8</accession>
<evidence type="ECO:0000313" key="3">
    <source>
        <dbReference type="Proteomes" id="UP001500889"/>
    </source>
</evidence>
<dbReference type="EMBL" id="AP029267">
    <property type="protein sequence ID" value="BFG04742.1"/>
    <property type="molecule type" value="Genomic_DNA"/>
</dbReference>
<feature type="region of interest" description="Disordered" evidence="1">
    <location>
        <begin position="1"/>
        <end position="24"/>
    </location>
</feature>
<protein>
    <submittedName>
        <fullName evidence="2">Uncharacterized protein</fullName>
    </submittedName>
</protein>
<evidence type="ECO:0000256" key="1">
    <source>
        <dbReference type="SAM" id="MobiDB-lite"/>
    </source>
</evidence>
<reference evidence="2 3" key="1">
    <citation type="submission" date="2024-02" db="EMBL/GenBank/DDBJ databases">
        <title>A chromosome-level genome assembly of Drosophila madeirensis, a fruit fly species endemic to Madeira island.</title>
        <authorList>
            <person name="Tomihara K."/>
            <person name="Llopart A."/>
            <person name="Yamamoto D."/>
        </authorList>
    </citation>
    <scope>NUCLEOTIDE SEQUENCE [LARGE SCALE GENOMIC DNA]</scope>
    <source>
        <strain evidence="2 3">RF1</strain>
    </source>
</reference>
<sequence length="276" mass="31337">MEGTHKATEELLPEVEQSQKATETATEAIPRYALHTPSPVFCLAALSRLSSDGFPIGGQAILSKMRQSNVPLSKHMALQLEKQFETFRVAAGQVRSGTIGTGYTSVARRRGLPQLQHTKSYVFDQTTTHKLSPRLQSVGLNMANARNTFPTILRPPTQGEPSQAHIQREMVETRTADCNQEEQPTGQQMEMSRLEQPNLEQEIDLMIERTLSEHVDGLRNYLRTHRDRFQQLAQHQQTERLRMQREFDRQQELLIKQICAEIDMSNSATDASARSR</sequence>